<comment type="caution">
    <text evidence="1">The sequence shown here is derived from an EMBL/GenBank/DDBJ whole genome shotgun (WGS) entry which is preliminary data.</text>
</comment>
<accession>A0A3L6SMV9</accession>
<dbReference type="PANTHER" id="PTHR33994:SF29">
    <property type="entry name" value="LATE EMBRYOGENESIS ABUNDANT PROTEIN LEA-2 SUBGROUP DOMAIN-CONTAINING PROTEIN"/>
    <property type="match status" value="1"/>
</dbReference>
<dbReference type="OrthoDB" id="694670at2759"/>
<dbReference type="AlphaFoldDB" id="A0A3L6SMV9"/>
<dbReference type="EMBL" id="PQIB02000004">
    <property type="protein sequence ID" value="RLN23958.1"/>
    <property type="molecule type" value="Genomic_DNA"/>
</dbReference>
<reference evidence="2" key="1">
    <citation type="journal article" date="2019" name="Nat. Commun.">
        <title>The genome of broomcorn millet.</title>
        <authorList>
            <person name="Zou C."/>
            <person name="Miki D."/>
            <person name="Li D."/>
            <person name="Tang Q."/>
            <person name="Xiao L."/>
            <person name="Rajput S."/>
            <person name="Deng P."/>
            <person name="Jia W."/>
            <person name="Huang R."/>
            <person name="Zhang M."/>
            <person name="Sun Y."/>
            <person name="Hu J."/>
            <person name="Fu X."/>
            <person name="Schnable P.S."/>
            <person name="Li F."/>
            <person name="Zhang H."/>
            <person name="Feng B."/>
            <person name="Zhu X."/>
            <person name="Liu R."/>
            <person name="Schnable J.C."/>
            <person name="Zhu J.-K."/>
            <person name="Zhang H."/>
        </authorList>
    </citation>
    <scope>NUCLEOTIDE SEQUENCE [LARGE SCALE GENOMIC DNA]</scope>
</reference>
<protein>
    <submittedName>
        <fullName evidence="1">Uncharacterized protein</fullName>
    </submittedName>
</protein>
<dbReference type="Proteomes" id="UP000275267">
    <property type="component" value="Unassembled WGS sequence"/>
</dbReference>
<keyword evidence="2" id="KW-1185">Reference proteome</keyword>
<gene>
    <name evidence="1" type="ORF">C2845_PM07G10140</name>
</gene>
<organism evidence="1 2">
    <name type="scientific">Panicum miliaceum</name>
    <name type="common">Proso millet</name>
    <name type="synonym">Broomcorn millet</name>
    <dbReference type="NCBI Taxonomy" id="4540"/>
    <lineage>
        <taxon>Eukaryota</taxon>
        <taxon>Viridiplantae</taxon>
        <taxon>Streptophyta</taxon>
        <taxon>Embryophyta</taxon>
        <taxon>Tracheophyta</taxon>
        <taxon>Spermatophyta</taxon>
        <taxon>Magnoliopsida</taxon>
        <taxon>Liliopsida</taxon>
        <taxon>Poales</taxon>
        <taxon>Poaceae</taxon>
        <taxon>PACMAD clade</taxon>
        <taxon>Panicoideae</taxon>
        <taxon>Panicodae</taxon>
        <taxon>Paniceae</taxon>
        <taxon>Panicinae</taxon>
        <taxon>Panicum</taxon>
        <taxon>Panicum sect. Panicum</taxon>
    </lineage>
</organism>
<dbReference type="PANTHER" id="PTHR33994">
    <property type="entry name" value="OS04G0515000 PROTEIN"/>
    <property type="match status" value="1"/>
</dbReference>
<evidence type="ECO:0000313" key="2">
    <source>
        <dbReference type="Proteomes" id="UP000275267"/>
    </source>
</evidence>
<sequence>MTWVTCITTPADRSPILFVMVTDTGTLDPVLLGPVIRPALDLALRVDNPMDPRMCRENATFTVQDFCVHKGASTEVVAVLLRADVVLTDDLRRSMASELRAGEMEVLVELRLLFPKGDHECQLCARDKFQYCRVWPGQGYAPCHCRALEFTQISESFGQ</sequence>
<evidence type="ECO:0000313" key="1">
    <source>
        <dbReference type="EMBL" id="RLN23958.1"/>
    </source>
</evidence>
<proteinExistence type="predicted"/>
<name>A0A3L6SMV9_PANMI</name>